<feature type="region of interest" description="Disordered" evidence="1">
    <location>
        <begin position="165"/>
        <end position="217"/>
    </location>
</feature>
<feature type="compositionally biased region" description="Basic and acidic residues" evidence="1">
    <location>
        <begin position="188"/>
        <end position="201"/>
    </location>
</feature>
<organism evidence="2 3">
    <name type="scientific">Ensete ventricosum</name>
    <name type="common">Abyssinian banana</name>
    <name type="synonym">Musa ensete</name>
    <dbReference type="NCBI Taxonomy" id="4639"/>
    <lineage>
        <taxon>Eukaryota</taxon>
        <taxon>Viridiplantae</taxon>
        <taxon>Streptophyta</taxon>
        <taxon>Embryophyta</taxon>
        <taxon>Tracheophyta</taxon>
        <taxon>Spermatophyta</taxon>
        <taxon>Magnoliopsida</taxon>
        <taxon>Liliopsida</taxon>
        <taxon>Zingiberales</taxon>
        <taxon>Musaceae</taxon>
        <taxon>Ensete</taxon>
    </lineage>
</organism>
<evidence type="ECO:0000313" key="3">
    <source>
        <dbReference type="Proteomes" id="UP000287651"/>
    </source>
</evidence>
<reference evidence="2 3" key="1">
    <citation type="journal article" date="2014" name="Agronomy (Basel)">
        <title>A Draft Genome Sequence for Ensete ventricosum, the Drought-Tolerant Tree Against Hunger.</title>
        <authorList>
            <person name="Harrison J."/>
            <person name="Moore K.A."/>
            <person name="Paszkiewicz K."/>
            <person name="Jones T."/>
            <person name="Grant M."/>
            <person name="Ambacheew D."/>
            <person name="Muzemil S."/>
            <person name="Studholme D.J."/>
        </authorList>
    </citation>
    <scope>NUCLEOTIDE SEQUENCE [LARGE SCALE GENOMIC DNA]</scope>
</reference>
<comment type="caution">
    <text evidence="2">The sequence shown here is derived from an EMBL/GenBank/DDBJ whole genome shotgun (WGS) entry which is preliminary data.</text>
</comment>
<gene>
    <name evidence="2" type="ORF">B296_00016411</name>
</gene>
<dbReference type="AlphaFoldDB" id="A0A427ALN6"/>
<feature type="compositionally biased region" description="Polar residues" evidence="1">
    <location>
        <begin position="208"/>
        <end position="217"/>
    </location>
</feature>
<name>A0A427ALN6_ENSVE</name>
<sequence>MMASFRYVLPPFVFISLICNGDEPDRDSVQYDATSPGQYRASVHWAPPVDSHVRIWTASCFVLPRRELVLAVRSGRRDTESRRCSCHPTQRTENESRIKELPHTYPSSYPSAPVFVEPTRLPFWWSKRKAWVSRGTRLGAESDGRTLNYPLGLTIVSHTVYEATGNSQQPTTVSPRKRPAVDHVQSPDTDRPSSTEKREPKYMPAISHSFSSPAAYK</sequence>
<protein>
    <submittedName>
        <fullName evidence="2">Uncharacterized protein</fullName>
    </submittedName>
</protein>
<evidence type="ECO:0000313" key="2">
    <source>
        <dbReference type="EMBL" id="RRT77120.1"/>
    </source>
</evidence>
<accession>A0A427ALN6</accession>
<dbReference type="Proteomes" id="UP000287651">
    <property type="component" value="Unassembled WGS sequence"/>
</dbReference>
<evidence type="ECO:0000256" key="1">
    <source>
        <dbReference type="SAM" id="MobiDB-lite"/>
    </source>
</evidence>
<proteinExistence type="predicted"/>
<dbReference type="EMBL" id="AMZH03002012">
    <property type="protein sequence ID" value="RRT77120.1"/>
    <property type="molecule type" value="Genomic_DNA"/>
</dbReference>
<feature type="compositionally biased region" description="Polar residues" evidence="1">
    <location>
        <begin position="165"/>
        <end position="174"/>
    </location>
</feature>